<evidence type="ECO:0000313" key="2">
    <source>
        <dbReference type="EMBL" id="VEB34797.1"/>
    </source>
</evidence>
<dbReference type="InterPro" id="IPR049756">
    <property type="entry name" value="PlcA-like_dom"/>
</dbReference>
<sequence>METNEHKNAGDQIRIQTLGNRYLKGSKNLSPENTNNLRLKMMQEVDGIPVPLEMKLSAGDIVALAGDYYTKAGWWEQLQIPAKTGDGTQENERLLHTPVMQAETDAFKQAFDDLASPAVTKSAISRIFAIDGSRFIPSLLKQLIYAVTVKEYGAKLASNEDHFAPWSLRGYIVGHQSALDMAETAYYCHQIAEGKMSKEDKKIPQEIRDRLAKILQQIAIDPAKYKLVPESKEGKLTEKELFTELGHRFHAMAVARDLFAMHFYSDHFAGGHLSRMGEMRKLLPKEFGVLGSILVNTMHNEDNKDSVAVTNSFQPLSREQDMIKEDSQAYGDGTYFNHENDANANMLINGMDNSLGDIARLMKTGEKRESVEYGGLEFLPQINYKVSQPQPLLIQDPNDKKIYFRSDVKHIKMLSPNEYTETTKNPSLHGYQELTPTKAFWLVVKLWLFPFYYSPQVELSKKEQAKIRDVEQENESENRQTDVQQSKLSPNPIPQSESHLSMMGKWRKTTTSHSIAKLSFLAGPQKGNPEETISPENGAVYSQINH</sequence>
<feature type="region of interest" description="Disordered" evidence="1">
    <location>
        <begin position="468"/>
        <end position="506"/>
    </location>
</feature>
<evidence type="ECO:0000256" key="1">
    <source>
        <dbReference type="SAM" id="MobiDB-lite"/>
    </source>
</evidence>
<organism evidence="2 3">
    <name type="scientific">Legionella cherrii</name>
    <dbReference type="NCBI Taxonomy" id="28084"/>
    <lineage>
        <taxon>Bacteria</taxon>
        <taxon>Pseudomonadati</taxon>
        <taxon>Pseudomonadota</taxon>
        <taxon>Gammaproteobacteria</taxon>
        <taxon>Legionellales</taxon>
        <taxon>Legionellaceae</taxon>
        <taxon>Legionella</taxon>
    </lineage>
</organism>
<accession>A0ABY6T3T2</accession>
<dbReference type="CDD" id="cd22893">
    <property type="entry name" value="PlcA-like"/>
    <property type="match status" value="1"/>
</dbReference>
<feature type="compositionally biased region" description="Basic and acidic residues" evidence="1">
    <location>
        <begin position="468"/>
        <end position="480"/>
    </location>
</feature>
<keyword evidence="3" id="KW-1185">Reference proteome</keyword>
<protein>
    <submittedName>
        <fullName evidence="2">Dot/Icm T4SS effector</fullName>
    </submittedName>
</protein>
<dbReference type="RefSeq" id="WP_051544534.1">
    <property type="nucleotide sequence ID" value="NZ_CAAAIT010000005.1"/>
</dbReference>
<evidence type="ECO:0000313" key="3">
    <source>
        <dbReference type="Proteomes" id="UP000277577"/>
    </source>
</evidence>
<proteinExistence type="predicted"/>
<feature type="compositionally biased region" description="Polar residues" evidence="1">
    <location>
        <begin position="481"/>
        <end position="499"/>
    </location>
</feature>
<reference evidence="2 3" key="1">
    <citation type="submission" date="2018-12" db="EMBL/GenBank/DDBJ databases">
        <authorList>
            <consortium name="Pathogen Informatics"/>
        </authorList>
    </citation>
    <scope>NUCLEOTIDE SEQUENCE [LARGE SCALE GENOMIC DNA]</scope>
    <source>
        <strain evidence="2 3">NCTC11976</strain>
    </source>
</reference>
<name>A0ABY6T3T2_9GAMM</name>
<feature type="region of interest" description="Disordered" evidence="1">
    <location>
        <begin position="521"/>
        <end position="546"/>
    </location>
</feature>
<dbReference type="Proteomes" id="UP000277577">
    <property type="component" value="Chromosome"/>
</dbReference>
<dbReference type="EMBL" id="LR134173">
    <property type="protein sequence ID" value="VEB34797.1"/>
    <property type="molecule type" value="Genomic_DNA"/>
</dbReference>
<gene>
    <name evidence="2" type="ORF">NCTC11976_01022</name>
</gene>